<dbReference type="GO" id="GO:0051028">
    <property type="term" value="P:mRNA transport"/>
    <property type="evidence" value="ECO:0007669"/>
    <property type="project" value="UniProtKB-KW"/>
</dbReference>
<feature type="domain" description="Nuclear pore protein Nup188 C-terminal" evidence="11">
    <location>
        <begin position="1441"/>
        <end position="1809"/>
    </location>
</feature>
<dbReference type="Proteomes" id="UP000595662">
    <property type="component" value="Chromosome 5"/>
</dbReference>
<comment type="subcellular location">
    <subcellularLocation>
        <location evidence="1">Nucleus</location>
        <location evidence="1">Nuclear pore complex</location>
    </subcellularLocation>
</comment>
<evidence type="ECO:0000256" key="4">
    <source>
        <dbReference type="ARBA" id="ARBA00022927"/>
    </source>
</evidence>
<dbReference type="RefSeq" id="XP_014536109.1">
    <property type="nucleotide sequence ID" value="XM_014680623.1"/>
</dbReference>
<dbReference type="PANTHER" id="PTHR31431:SF1">
    <property type="entry name" value="NUCLEOPORIN NUP188"/>
    <property type="match status" value="1"/>
</dbReference>
<evidence type="ECO:0000256" key="5">
    <source>
        <dbReference type="ARBA" id="ARBA00023010"/>
    </source>
</evidence>
<dbReference type="InterPro" id="IPR044840">
    <property type="entry name" value="Nup188"/>
</dbReference>
<evidence type="ECO:0000256" key="7">
    <source>
        <dbReference type="ARBA" id="ARBA00023242"/>
    </source>
</evidence>
<organism evidence="13 14">
    <name type="scientific">Penicillium digitatum</name>
    <name type="common">Green mold</name>
    <dbReference type="NCBI Taxonomy" id="36651"/>
    <lineage>
        <taxon>Eukaryota</taxon>
        <taxon>Fungi</taxon>
        <taxon>Dikarya</taxon>
        <taxon>Ascomycota</taxon>
        <taxon>Pezizomycotina</taxon>
        <taxon>Eurotiomycetes</taxon>
        <taxon>Eurotiomycetidae</taxon>
        <taxon>Eurotiales</taxon>
        <taxon>Aspergillaceae</taxon>
        <taxon>Penicillium</taxon>
    </lineage>
</organism>
<evidence type="ECO:0000313" key="13">
    <source>
        <dbReference type="EMBL" id="QQK47251.1"/>
    </source>
</evidence>
<accession>A0A7T7BPE0</accession>
<dbReference type="Gene3D" id="1.25.10.70">
    <property type="match status" value="1"/>
</dbReference>
<proteinExistence type="inferred from homology"/>
<dbReference type="InterPro" id="IPR018864">
    <property type="entry name" value="Nucleoporin_Nup188_N"/>
</dbReference>
<feature type="domain" description="Nucleoporin Nup188 N-terminal" evidence="10">
    <location>
        <begin position="101"/>
        <end position="435"/>
    </location>
</feature>
<protein>
    <recommendedName>
        <fullName evidence="9">Nucleoporin NUP188</fullName>
    </recommendedName>
</protein>
<evidence type="ECO:0000256" key="3">
    <source>
        <dbReference type="ARBA" id="ARBA00022816"/>
    </source>
</evidence>
<dbReference type="GO" id="GO:0006606">
    <property type="term" value="P:protein import into nucleus"/>
    <property type="evidence" value="ECO:0007669"/>
    <property type="project" value="TreeGrafter"/>
</dbReference>
<keyword evidence="3" id="KW-0509">mRNA transport</keyword>
<evidence type="ECO:0000259" key="10">
    <source>
        <dbReference type="Pfam" id="PF10487"/>
    </source>
</evidence>
<evidence type="ECO:0000313" key="14">
    <source>
        <dbReference type="Proteomes" id="UP000595662"/>
    </source>
</evidence>
<dbReference type="InterPro" id="IPR041634">
    <property type="entry name" value="Nup188_C"/>
</dbReference>
<keyword evidence="6" id="KW-0906">Nuclear pore complex</keyword>
<evidence type="ECO:0000256" key="1">
    <source>
        <dbReference type="ARBA" id="ARBA00004567"/>
    </source>
</evidence>
<keyword evidence="7" id="KW-0539">Nucleus</keyword>
<sequence>MAPVPEAYFPSLDKCFSGDVQLLSWKRAFLYTVDPESHTDDGGNIDVFFSHSESIRLLSDGLKPFPSPSAKSKSEFESKTAAIHVETNGQSSFDLKEIKADALWLSKQAGIDEITALRLVVLEWQNRPAARLTLGFSSEEATSLQSAAGTENLRGSLAGPNFASLLNQTARIGGVQSFEEEEKRRLRLREVYLSEASHVVKTLRKLLALSLHDGISADSTASASLNRKLALRKIGSRIFQDKSAGDGLDRFLQECIGSIRSRLMSLEGDGGWLSAAEGSEELENIWRTSLVEEIVHIVQLMFHQLQASVEFPTADLLLSWLQLMADYSFLETIQVPCQQPVEVLLPLQAFVSLTTLAFLKPSLAISSIQNETHMRSSPQPYFWCKEKISQINEIFLNACGDLNTVNPAAFSWGLILYTIQEIAEDRRNARERALSRDSAVSYNEQTHNAGLSRASEQSEYEELLDSARTPQSTVEDAIPILTSEALKESAFNTVIALASKTGSMSAVDDGLTTRWVRLSLLDLVRIAVIFLDYSPEIVGSVLAILSNDDSELSRDSDSLGPASDPKSLFAKDQNLMDSVFRVARSRFPYETAPFLQLCRALVSGQSLNEEGLPAILGEVENMESFTQIVSPTFQGYATIREDENADFVSLLQPLPMFETLSQNRLIESEPSNAVIVSSSSEIPRLTVGQVISDSKPAVIMWEHRYSCLSFLGSWLEEWSETGGHSPGWTDDTATEIIALLTDLITNSETQRSGEASGKRILEMASDGLSKQGDIISVIFDIFERNLHTIGTRGDLGKSLDATMACLRFIKALLKILPNRVWPFLGRSSLIGSDGKGGIMTTIVSAMEIPSGEYPFLLSCVDLVETVIDDAASRAVLRKSPGSVSSKSSIAFDWSAGIPSHVMRTIMLNFTRTMVEIFNSSGNWRFNLPEQRFKINSMLATSFERILYYAFGINDSPKLESKVTGVFSTSAAYILDMLRPRSTADLSFNPILRLIAEGLQTPPTLHLRYLTLFENQVKSTLRLCIKLVQAAQLAEQPGSLLEEQLFKASPVLVKLYALHDSYRLQVVSLLEILISSAASNPDNEPPSLVGHLGAESSCLFLDVLSQLDMPMCDRPLLLAVWQLLSTFVSKRQQWLAVFILTGSSPRQTLKKEPTSGGLSMRSVPFLKMALEKLSQIDQQEPQVALALLEFVSRAQENWPWATSHLSKHPQFFSSIINHVSKLKISSLPVMDQIHATRIAAVVADLCAVYLHSAKEVGDRSFIKTLIPLVSWYAKDAVEVSAYNSSLHANLKKNFEMRYSGCKIVDFKRTPLEVRNLGRDYYYDLSMGDKLLSYDFAWAGTKNRGFAEEFERANINLSLVEAQVSLLQSWKFFAIEHCADFMPDTEVRKSMALVAQSCLKANLSSGPPEAIFERIQQARVDFAQALLQRLVEVQARGAEVFQLLEITWKTLRSRHLTYEDALISDDTEYFRSLLNVLFLSLQFHLDSPSRSAPEAINKKAEISSDLTVIVEIVKTIVAQGFKSLTNYLHETPERCAPKDFAIIIAILQTCLQVKNADRLYEHIVYHIEEHDTARHATTLFSWADQLAVAGDPVYAELSISILVKMSTLPMLAEHLAVEAVLMKLSTCRLTSILCQKKSFGPFDPVSRLYAIWTGGFLPLCLNMLYSVMRTAPEVAAFLNQFESRLTRATEAFSSHMAVSSVPTSKWISLSMVSEAYSLALISFILDRLREAGASAGVDTHAVQDLKWDRVQVKEDIEELLGRRAALRPRIVATNEKELEWSRQKPVDSTSGAENRLEEKIVSQMKAAVTCLGGEDS</sequence>
<keyword evidence="2" id="KW-0813">Transport</keyword>
<evidence type="ECO:0000256" key="6">
    <source>
        <dbReference type="ARBA" id="ARBA00023132"/>
    </source>
</evidence>
<dbReference type="GeneID" id="26230968"/>
<dbReference type="Pfam" id="PF18378">
    <property type="entry name" value="Nup188_C"/>
    <property type="match status" value="1"/>
</dbReference>
<dbReference type="InterPro" id="IPR048883">
    <property type="entry name" value="Nup188_N-subdom_III"/>
</dbReference>
<evidence type="ECO:0000259" key="11">
    <source>
        <dbReference type="Pfam" id="PF18378"/>
    </source>
</evidence>
<dbReference type="VEuPathDB" id="FungiDB:PDIP_26480"/>
<dbReference type="Pfam" id="PF21094">
    <property type="entry name" value="Nup188_SH3-like"/>
    <property type="match status" value="1"/>
</dbReference>
<dbReference type="GO" id="GO:0006405">
    <property type="term" value="P:RNA export from nucleus"/>
    <property type="evidence" value="ECO:0007669"/>
    <property type="project" value="TreeGrafter"/>
</dbReference>
<dbReference type="KEGG" id="pdp:PDIP_26480"/>
<dbReference type="OMA" id="HSWKFFA"/>
<dbReference type="GO" id="GO:0017056">
    <property type="term" value="F:structural constituent of nuclear pore"/>
    <property type="evidence" value="ECO:0007669"/>
    <property type="project" value="InterPro"/>
</dbReference>
<gene>
    <name evidence="13" type="ORF">Pdw03_2149</name>
</gene>
<keyword evidence="5" id="KW-0811">Translocation</keyword>
<dbReference type="GO" id="GO:0044611">
    <property type="term" value="C:nuclear pore inner ring"/>
    <property type="evidence" value="ECO:0007669"/>
    <property type="project" value="TreeGrafter"/>
</dbReference>
<keyword evidence="4" id="KW-0653">Protein transport</keyword>
<feature type="domain" description="Nucleoporin Nup188 N-terminal subdomain III" evidence="12">
    <location>
        <begin position="698"/>
        <end position="1141"/>
    </location>
</feature>
<evidence type="ECO:0000256" key="8">
    <source>
        <dbReference type="ARBA" id="ARBA00038387"/>
    </source>
</evidence>
<dbReference type="EMBL" id="CP060778">
    <property type="protein sequence ID" value="QQK47251.1"/>
    <property type="molecule type" value="Genomic_DNA"/>
</dbReference>
<evidence type="ECO:0000259" key="12">
    <source>
        <dbReference type="Pfam" id="PF21093"/>
    </source>
</evidence>
<dbReference type="Pfam" id="PF10487">
    <property type="entry name" value="Nup188_N"/>
    <property type="match status" value="1"/>
</dbReference>
<comment type="similarity">
    <text evidence="8">Belongs to the Nup188 family.</text>
</comment>
<evidence type="ECO:0000256" key="2">
    <source>
        <dbReference type="ARBA" id="ARBA00022448"/>
    </source>
</evidence>
<evidence type="ECO:0000256" key="9">
    <source>
        <dbReference type="ARBA" id="ARBA00040174"/>
    </source>
</evidence>
<reference evidence="13 14" key="1">
    <citation type="submission" date="2020-08" db="EMBL/GenBank/DDBJ databases">
        <title>The completed genome sequence of the pathogenic ascomycete fungus Penicillium digitatum.</title>
        <authorList>
            <person name="Wang M."/>
        </authorList>
    </citation>
    <scope>NUCLEOTIDE SEQUENCE [LARGE SCALE GENOMIC DNA]</scope>
    <source>
        <strain evidence="13 14">PdW03</strain>
    </source>
</reference>
<dbReference type="Pfam" id="PF21093">
    <property type="entry name" value="Nup188_N-subdom_III"/>
    <property type="match status" value="1"/>
</dbReference>
<dbReference type="PANTHER" id="PTHR31431">
    <property type="entry name" value="NUCLEOPORIN NUP188 HOMOLOG"/>
    <property type="match status" value="1"/>
</dbReference>
<name>A0A7T7BPE0_PENDI</name>